<dbReference type="AlphaFoldDB" id="A0A8K0VZB5"/>
<protein>
    <submittedName>
        <fullName evidence="2">Uncharacterized protein</fullName>
    </submittedName>
</protein>
<dbReference type="OrthoDB" id="3557967at2759"/>
<evidence type="ECO:0000256" key="1">
    <source>
        <dbReference type="SAM" id="MobiDB-lite"/>
    </source>
</evidence>
<name>A0A8K0VZB5_9PLEO</name>
<evidence type="ECO:0000313" key="2">
    <source>
        <dbReference type="EMBL" id="KAH7087346.1"/>
    </source>
</evidence>
<feature type="region of interest" description="Disordered" evidence="1">
    <location>
        <begin position="385"/>
        <end position="413"/>
    </location>
</feature>
<reference evidence="2" key="1">
    <citation type="journal article" date="2021" name="Nat. Commun.">
        <title>Genetic determinants of endophytism in the Arabidopsis root mycobiome.</title>
        <authorList>
            <person name="Mesny F."/>
            <person name="Miyauchi S."/>
            <person name="Thiergart T."/>
            <person name="Pickel B."/>
            <person name="Atanasova L."/>
            <person name="Karlsson M."/>
            <person name="Huettel B."/>
            <person name="Barry K.W."/>
            <person name="Haridas S."/>
            <person name="Chen C."/>
            <person name="Bauer D."/>
            <person name="Andreopoulos W."/>
            <person name="Pangilinan J."/>
            <person name="LaButti K."/>
            <person name="Riley R."/>
            <person name="Lipzen A."/>
            <person name="Clum A."/>
            <person name="Drula E."/>
            <person name="Henrissat B."/>
            <person name="Kohler A."/>
            <person name="Grigoriev I.V."/>
            <person name="Martin F.M."/>
            <person name="Hacquard S."/>
        </authorList>
    </citation>
    <scope>NUCLEOTIDE SEQUENCE</scope>
    <source>
        <strain evidence="2">MPI-SDFR-AT-0120</strain>
    </source>
</reference>
<keyword evidence="3" id="KW-1185">Reference proteome</keyword>
<evidence type="ECO:0000313" key="3">
    <source>
        <dbReference type="Proteomes" id="UP000813461"/>
    </source>
</evidence>
<comment type="caution">
    <text evidence="2">The sequence shown here is derived from an EMBL/GenBank/DDBJ whole genome shotgun (WGS) entry which is preliminary data.</text>
</comment>
<accession>A0A8K0VZB5</accession>
<organism evidence="2 3">
    <name type="scientific">Paraphoma chrysanthemicola</name>
    <dbReference type="NCBI Taxonomy" id="798071"/>
    <lineage>
        <taxon>Eukaryota</taxon>
        <taxon>Fungi</taxon>
        <taxon>Dikarya</taxon>
        <taxon>Ascomycota</taxon>
        <taxon>Pezizomycotina</taxon>
        <taxon>Dothideomycetes</taxon>
        <taxon>Pleosporomycetidae</taxon>
        <taxon>Pleosporales</taxon>
        <taxon>Pleosporineae</taxon>
        <taxon>Phaeosphaeriaceae</taxon>
        <taxon>Paraphoma</taxon>
    </lineage>
</organism>
<sequence>MPPKLHFAFLGPHNSYLASVTWDVDESSKVLHHGLPKPWVDKYLKLPKNHYNSKIRGNDCFAFLGQQRNGTKKTCTDNCEKMLVEIEALRAFAKQAQNDSSELEPLLLSLGPNPGSFFAHIGSLKRYRYTNLPTELENIIQGKKYGTIHDVAMNAAGGWVIQFDEGRRYRMGGDLPPPLMNALSIGMGKKTQLRNLYLNHQNRDDFVLVFVDGSAYVGLHRGFHDDMKTLIEATFAPNAFTFLSKPFSKPKKVKINFTTSCTCTLEEQNQRNAAYYNQRGRFHLSLSRPVHALSYMTEAYRLDLENPIYKEDYFMARVAAEPFTPSAEDLIQCDTVIRHEHEFRNNKARWTEELEKRQKVLIARAHRQNPPLEWAYIEAPPQPIGGDGPSELPEFSGPYELESVNSGETWISR</sequence>
<dbReference type="EMBL" id="JAGMVJ010000009">
    <property type="protein sequence ID" value="KAH7087346.1"/>
    <property type="molecule type" value="Genomic_DNA"/>
</dbReference>
<feature type="compositionally biased region" description="Polar residues" evidence="1">
    <location>
        <begin position="403"/>
        <end position="413"/>
    </location>
</feature>
<proteinExistence type="predicted"/>
<dbReference type="Proteomes" id="UP000813461">
    <property type="component" value="Unassembled WGS sequence"/>
</dbReference>
<gene>
    <name evidence="2" type="ORF">FB567DRAFT_628322</name>
</gene>